<keyword evidence="10" id="KW-0560">Oxidoreductase</keyword>
<evidence type="ECO:0000256" key="10">
    <source>
        <dbReference type="ARBA" id="ARBA00023002"/>
    </source>
</evidence>
<comment type="function">
    <text evidence="12">Cytochrome bo(3) ubiquinol terminal oxidase is the component of the aerobic respiratory chain of E.coli that predominates when cells are grown at high aeration. Has proton pump activity across the membrane in addition to electron transfer, pumping 2 protons/electron.</text>
</comment>
<dbReference type="PANTHER" id="PTHR36835:SF1">
    <property type="entry name" value="CYTOCHROME BO(3) UBIQUINOL OXIDASE SUBUNIT 4"/>
    <property type="match status" value="1"/>
</dbReference>
<dbReference type="InterPro" id="IPR050968">
    <property type="entry name" value="Cytochrome_c_oxidase_bac_sub4"/>
</dbReference>
<evidence type="ECO:0000256" key="17">
    <source>
        <dbReference type="SAM" id="Phobius"/>
    </source>
</evidence>
<keyword evidence="8" id="KW-0249">Electron transport</keyword>
<dbReference type="GO" id="GO:0019646">
    <property type="term" value="P:aerobic electron transport chain"/>
    <property type="evidence" value="ECO:0007669"/>
    <property type="project" value="TreeGrafter"/>
</dbReference>
<keyword evidence="7 17" id="KW-0812">Transmembrane</keyword>
<gene>
    <name evidence="18" type="primary">cyoD</name>
    <name evidence="18" type="ORF">RJT31_02360</name>
</gene>
<evidence type="ECO:0000313" key="18">
    <source>
        <dbReference type="EMBL" id="XAJ80756.1"/>
    </source>
</evidence>
<evidence type="ECO:0000256" key="1">
    <source>
        <dbReference type="ARBA" id="ARBA00004651"/>
    </source>
</evidence>
<comment type="similarity">
    <text evidence="2">Belongs to the cytochrome c oxidase bacterial subunit 4 family.</text>
</comment>
<dbReference type="GO" id="GO:0009319">
    <property type="term" value="C:cytochrome o ubiquinol oxidase complex"/>
    <property type="evidence" value="ECO:0007669"/>
    <property type="project" value="TreeGrafter"/>
</dbReference>
<dbReference type="Pfam" id="PF03626">
    <property type="entry name" value="COX4_pro"/>
    <property type="match status" value="1"/>
</dbReference>
<protein>
    <recommendedName>
        <fullName evidence="4">Cytochrome bo(3) ubiquinol oxidase subunit 4</fullName>
    </recommendedName>
    <alternativeName>
        <fullName evidence="16">Cytochrome o ubiquinol oxidase subunit 4</fullName>
    </alternativeName>
    <alternativeName>
        <fullName evidence="13">Oxidase bo(3) subunit 4</fullName>
    </alternativeName>
    <alternativeName>
        <fullName evidence="14">Ubiquinol oxidase polypeptide IV</fullName>
    </alternativeName>
    <alternativeName>
        <fullName evidence="15">Ubiquinol oxidase subunit 4</fullName>
    </alternativeName>
</protein>
<evidence type="ECO:0000256" key="7">
    <source>
        <dbReference type="ARBA" id="ARBA00022692"/>
    </source>
</evidence>
<organism evidence="18">
    <name type="scientific">Buchnera aphidicola</name>
    <name type="common">Aphis aurantii</name>
    <dbReference type="NCBI Taxonomy" id="1470492"/>
    <lineage>
        <taxon>Bacteria</taxon>
        <taxon>Pseudomonadati</taxon>
        <taxon>Pseudomonadota</taxon>
        <taxon>Gammaproteobacteria</taxon>
        <taxon>Enterobacterales</taxon>
        <taxon>Erwiniaceae</taxon>
        <taxon>Buchnera</taxon>
    </lineage>
</organism>
<feature type="transmembrane region" description="Helical" evidence="17">
    <location>
        <begin position="16"/>
        <end position="34"/>
    </location>
</feature>
<proteinExistence type="inferred from homology"/>
<dbReference type="PANTHER" id="PTHR36835">
    <property type="entry name" value="CYTOCHROME BO(3) UBIQUINOL OXIDASE SUBUNIT 4"/>
    <property type="match status" value="1"/>
</dbReference>
<evidence type="ECO:0000256" key="12">
    <source>
        <dbReference type="ARBA" id="ARBA00025694"/>
    </source>
</evidence>
<evidence type="ECO:0000256" key="14">
    <source>
        <dbReference type="ARBA" id="ARBA00030211"/>
    </source>
</evidence>
<evidence type="ECO:0000256" key="16">
    <source>
        <dbReference type="ARBA" id="ARBA00032185"/>
    </source>
</evidence>
<comment type="subunit">
    <text evidence="3">Heterooctamer of two A chains, two B chains, two C chains and two D chains.</text>
</comment>
<sequence>MHKCFKFYLDKKVQSYIYSFLLSILLTIVPFFISKNNFLPHLTNKLIILLCAFIQIVIHFVYFLHLNSMKKKNWYLTSLLFILIIIFIVIFGSIWIMFNLKHHVMMI</sequence>
<evidence type="ECO:0000256" key="5">
    <source>
        <dbReference type="ARBA" id="ARBA00022448"/>
    </source>
</evidence>
<dbReference type="GO" id="GO:0015990">
    <property type="term" value="P:electron transport coupled proton transport"/>
    <property type="evidence" value="ECO:0007669"/>
    <property type="project" value="InterPro"/>
</dbReference>
<dbReference type="NCBIfam" id="TIGR02847">
    <property type="entry name" value="CyoD"/>
    <property type="match status" value="1"/>
</dbReference>
<comment type="subcellular location">
    <subcellularLocation>
        <location evidence="1">Cell membrane</location>
        <topology evidence="1">Multi-pass membrane protein</topology>
    </subcellularLocation>
</comment>
<keyword evidence="9 17" id="KW-1133">Transmembrane helix</keyword>
<dbReference type="InterPro" id="IPR014210">
    <property type="entry name" value="Cyt_o_ubiqinol_oxidase_su4"/>
</dbReference>
<evidence type="ECO:0000256" key="15">
    <source>
        <dbReference type="ARBA" id="ARBA00031887"/>
    </source>
</evidence>
<evidence type="ECO:0000256" key="8">
    <source>
        <dbReference type="ARBA" id="ARBA00022982"/>
    </source>
</evidence>
<keyword evidence="5" id="KW-0813">Transport</keyword>
<evidence type="ECO:0000256" key="13">
    <source>
        <dbReference type="ARBA" id="ARBA00030071"/>
    </source>
</evidence>
<evidence type="ECO:0000256" key="2">
    <source>
        <dbReference type="ARBA" id="ARBA00008079"/>
    </source>
</evidence>
<dbReference type="GO" id="GO:0009486">
    <property type="term" value="F:cytochrome bo3 ubiquinol oxidase activity"/>
    <property type="evidence" value="ECO:0007669"/>
    <property type="project" value="InterPro"/>
</dbReference>
<accession>A0AAU6W553</accession>
<feature type="transmembrane region" description="Helical" evidence="17">
    <location>
        <begin position="76"/>
        <end position="98"/>
    </location>
</feature>
<dbReference type="GO" id="GO:0015078">
    <property type="term" value="F:proton transmembrane transporter activity"/>
    <property type="evidence" value="ECO:0007669"/>
    <property type="project" value="TreeGrafter"/>
</dbReference>
<dbReference type="InterPro" id="IPR005171">
    <property type="entry name" value="Cyt_c_oxidase_su4_prok"/>
</dbReference>
<dbReference type="RefSeq" id="WP_343154140.1">
    <property type="nucleotide sequence ID" value="NZ_CP135018.1"/>
</dbReference>
<evidence type="ECO:0000256" key="3">
    <source>
        <dbReference type="ARBA" id="ARBA00011700"/>
    </source>
</evidence>
<evidence type="ECO:0000256" key="4">
    <source>
        <dbReference type="ARBA" id="ARBA00014689"/>
    </source>
</evidence>
<dbReference type="EMBL" id="CP135018">
    <property type="protein sequence ID" value="XAJ80756.1"/>
    <property type="molecule type" value="Genomic_DNA"/>
</dbReference>
<reference evidence="18" key="1">
    <citation type="submission" date="2024-06" db="EMBL/GenBank/DDBJ databases">
        <title>Unveiling Genomic Reduction in Obligate Endosymbionts Buchnera of Aphids: Insights from Phylogenomic Comparative Analysis with Novel Genome Data and Co-obligate Endosymbionts.</title>
        <authorList>
            <person name="Lu C."/>
            <person name="Zou T."/>
            <person name="Liu Q."/>
            <person name="Huang X."/>
        </authorList>
    </citation>
    <scope>NUCLEOTIDE SEQUENCE</scope>
    <source>
        <strain evidence="18">Aphau13</strain>
    </source>
</reference>
<name>A0AAU6W553_9GAMM</name>
<evidence type="ECO:0000256" key="11">
    <source>
        <dbReference type="ARBA" id="ARBA00023136"/>
    </source>
</evidence>
<evidence type="ECO:0000256" key="6">
    <source>
        <dbReference type="ARBA" id="ARBA00022475"/>
    </source>
</evidence>
<dbReference type="GO" id="GO:0005886">
    <property type="term" value="C:plasma membrane"/>
    <property type="evidence" value="ECO:0007669"/>
    <property type="project" value="UniProtKB-SubCell"/>
</dbReference>
<keyword evidence="11 17" id="KW-0472">Membrane</keyword>
<evidence type="ECO:0000256" key="9">
    <source>
        <dbReference type="ARBA" id="ARBA00022989"/>
    </source>
</evidence>
<keyword evidence="6" id="KW-1003">Cell membrane</keyword>
<feature type="transmembrane region" description="Helical" evidence="17">
    <location>
        <begin position="46"/>
        <end position="64"/>
    </location>
</feature>
<dbReference type="AlphaFoldDB" id="A0AAU6W553"/>